<accession>A0ABT6CIZ1</accession>
<evidence type="ECO:0000313" key="3">
    <source>
        <dbReference type="Proteomes" id="UP001222770"/>
    </source>
</evidence>
<sequence length="520" mass="57799">MPRFVPLDQALARARENRFGRMLGRGAENRVEPECWPHIAPSFRFDRSAKFFAIGSCFAANITRRLILDGYDMQTGGEPLELHHNRYTPPAIWQELAWAGAIFHRDDTPTDNDILPLLIELTPGRWADLWCREGHRTDMTREEAIAARQALYAHFRHAFTADVVIVTLGLIEAWWDSVSRSYVEFDTAWARRADRDRLSFVRLDFATCLDFVVRTMELLCDGRRKVLLTTSPVVLARTFTADDIVVANTHSKAVLRAVAGEVADRFADVDYFPSYEIATITRKAEVREDDLVHVAPGFVARIMDHVTAAYGEGAAQSGEDAEARGALLRMAALVEAQRLDEAWAILDPLAERDVALGGAAAHAAAMRLLWRRGVAERALDHARVLGVEAEALVGHQPEWVMEAGCLLESGTGAGDGALAEAAFAAVLQAGRRHPVLLVQMLQRLRRAECHEVLLRFAALMEELGIDHPEAAGILAPILCRQDRAGQAEALCRAHLQQPRTIPRCCCRWPGSRRSGVNTAW</sequence>
<dbReference type="RefSeq" id="WP_277276327.1">
    <property type="nucleotide sequence ID" value="NZ_JAROCY010000005.1"/>
</dbReference>
<reference evidence="2 3" key="1">
    <citation type="submission" date="2023-03" db="EMBL/GenBank/DDBJ databases">
        <title>Novosphingobium cyanobacteriorum sp. nov., isolated from a eutrophic reservoir during the Microcystis bloom period.</title>
        <authorList>
            <person name="Kang M."/>
            <person name="Le V."/>
            <person name="Ko S.-R."/>
            <person name="Lee S.-A."/>
            <person name="Ahn C.-Y."/>
        </authorList>
    </citation>
    <scope>NUCLEOTIDE SEQUENCE [LARGE SCALE GENOMIC DNA]</scope>
    <source>
        <strain evidence="2 3">HBC54</strain>
    </source>
</reference>
<dbReference type="Proteomes" id="UP001222770">
    <property type="component" value="Unassembled WGS sequence"/>
</dbReference>
<feature type="domain" description="GSCFA" evidence="1">
    <location>
        <begin position="50"/>
        <end position="305"/>
    </location>
</feature>
<name>A0ABT6CIZ1_9SPHN</name>
<gene>
    <name evidence="2" type="ORF">POM99_07520</name>
</gene>
<organism evidence="2 3">
    <name type="scientific">Novosphingobium cyanobacteriorum</name>
    <dbReference type="NCBI Taxonomy" id="3024215"/>
    <lineage>
        <taxon>Bacteria</taxon>
        <taxon>Pseudomonadati</taxon>
        <taxon>Pseudomonadota</taxon>
        <taxon>Alphaproteobacteria</taxon>
        <taxon>Sphingomonadales</taxon>
        <taxon>Sphingomonadaceae</taxon>
        <taxon>Novosphingobium</taxon>
    </lineage>
</organism>
<keyword evidence="3" id="KW-1185">Reference proteome</keyword>
<proteinExistence type="predicted"/>
<evidence type="ECO:0000259" key="1">
    <source>
        <dbReference type="Pfam" id="PF08885"/>
    </source>
</evidence>
<comment type="caution">
    <text evidence="2">The sequence shown here is derived from an EMBL/GenBank/DDBJ whole genome shotgun (WGS) entry which is preliminary data.</text>
</comment>
<dbReference type="Pfam" id="PF08885">
    <property type="entry name" value="GSCFA"/>
    <property type="match status" value="1"/>
</dbReference>
<protein>
    <submittedName>
        <fullName evidence="2">GSCFA domain-containing protein</fullName>
    </submittedName>
</protein>
<evidence type="ECO:0000313" key="2">
    <source>
        <dbReference type="EMBL" id="MDF8333045.1"/>
    </source>
</evidence>
<dbReference type="EMBL" id="JAROCY010000005">
    <property type="protein sequence ID" value="MDF8333045.1"/>
    <property type="molecule type" value="Genomic_DNA"/>
</dbReference>
<dbReference type="InterPro" id="IPR014982">
    <property type="entry name" value="GSCFA"/>
</dbReference>